<keyword evidence="3" id="KW-1185">Reference proteome</keyword>
<dbReference type="RefSeq" id="XP_019330826.1">
    <property type="nucleotide sequence ID" value="XM_019475281.1"/>
</dbReference>
<reference evidence="2 3" key="1">
    <citation type="journal article" date="2004" name="Proc. Natl. Acad. Sci. U.S.A.">
        <title>The diploid genome sequence of Candida albicans.</title>
        <authorList>
            <person name="Jones T."/>
            <person name="Federspiel N.A."/>
            <person name="Chibana H."/>
            <person name="Dungan J."/>
            <person name="Kalman S."/>
            <person name="Magee B.B."/>
            <person name="Newport G."/>
            <person name="Thorstenson Y.R."/>
            <person name="Agabian N."/>
            <person name="Magee P.T."/>
            <person name="Davis R.W."/>
            <person name="Scherer S."/>
        </authorList>
    </citation>
    <scope>NUCLEOTIDE SEQUENCE [LARGE SCALE GENOMIC DNA]</scope>
    <source>
        <strain evidence="3">SC5314 / ATCC MYA-2876</strain>
    </source>
</reference>
<evidence type="ECO:0000313" key="2">
    <source>
        <dbReference type="EMBL" id="AOW28152.1"/>
    </source>
</evidence>
<evidence type="ECO:0000313" key="1">
    <source>
        <dbReference type="CGD" id="CAL0000197314"/>
    </source>
</evidence>
<gene>
    <name evidence="2" type="ordered locus">CAALFM_C301060WA</name>
    <name evidence="1" type="ordered locus">orf19.2509.1</name>
</gene>
<dbReference type="GeneID" id="30515174"/>
<dbReference type="Proteomes" id="UP000000559">
    <property type="component" value="Chromosome 3"/>
</dbReference>
<accession>A0A1D8PJ24</accession>
<name>A0A1D8PJ24_CANAL</name>
<dbReference type="OrthoDB" id="10531230at2759"/>
<dbReference type="InParanoid" id="A0A1D8PJ24"/>
<dbReference type="CGD" id="CAL0000197314">
    <property type="gene designation" value="orf19.2509.1"/>
</dbReference>
<dbReference type="EMBL" id="CP017625">
    <property type="protein sequence ID" value="AOW28152.1"/>
    <property type="molecule type" value="Genomic_DNA"/>
</dbReference>
<dbReference type="KEGG" id="cal:CAALFM_C301060WA"/>
<evidence type="ECO:0000313" key="3">
    <source>
        <dbReference type="Proteomes" id="UP000000559"/>
    </source>
</evidence>
<dbReference type="VEuPathDB" id="FungiDB:C3_01060W_A"/>
<reference evidence="2 3" key="2">
    <citation type="journal article" date="2007" name="Genome Biol.">
        <title>Assembly of the Candida albicans genome into sixteen supercontigs aligned on the eight chromosomes.</title>
        <authorList>
            <person name="van het Hoog M."/>
            <person name="Rast T.J."/>
            <person name="Martchenko M."/>
            <person name="Grindle S."/>
            <person name="Dignard D."/>
            <person name="Hogues H."/>
            <person name="Cuomo C."/>
            <person name="Berriman M."/>
            <person name="Scherer S."/>
            <person name="Magee B.B."/>
            <person name="Whiteway M."/>
            <person name="Chibana H."/>
            <person name="Nantel A."/>
            <person name="Magee P.T."/>
        </authorList>
    </citation>
    <scope>GENOME REANNOTATION</scope>
    <source>
        <strain evidence="3">SC5314 / ATCC MYA-2876</strain>
    </source>
</reference>
<organism evidence="2 3">
    <name type="scientific">Candida albicans (strain SC5314 / ATCC MYA-2876)</name>
    <name type="common">Yeast</name>
    <dbReference type="NCBI Taxonomy" id="237561"/>
    <lineage>
        <taxon>Eukaryota</taxon>
        <taxon>Fungi</taxon>
        <taxon>Dikarya</taxon>
        <taxon>Ascomycota</taxon>
        <taxon>Saccharomycotina</taxon>
        <taxon>Pichiomycetes</taxon>
        <taxon>Debaryomycetaceae</taxon>
        <taxon>Candida/Lodderomyces clade</taxon>
        <taxon>Candida</taxon>
    </lineage>
</organism>
<sequence>MPSNLFSNYFYRQRQLPQHQQNDINTSILEPTTAGTVDANPNPVISNLINQERPKHNYHKSSDNLAIGL</sequence>
<protein>
    <submittedName>
        <fullName evidence="2">Uncharacterized protein</fullName>
    </submittedName>
</protein>
<proteinExistence type="predicted"/>
<dbReference type="AlphaFoldDB" id="A0A1D8PJ24"/>
<reference evidence="2 3" key="3">
    <citation type="journal article" date="2013" name="Genome Biol.">
        <title>Assembly of a phased diploid Candida albicans genome facilitates allele-specific measurements and provides a simple model for repeat and indel structure.</title>
        <authorList>
            <person name="Muzzey D."/>
            <person name="Schwartz K."/>
            <person name="Weissman J.S."/>
            <person name="Sherlock G."/>
        </authorList>
    </citation>
    <scope>NUCLEOTIDE SEQUENCE [LARGE SCALE GENOMIC DNA]</scope>
    <source>
        <strain evidence="3">SC5314 / ATCC MYA-2876</strain>
    </source>
</reference>